<dbReference type="InterPro" id="IPR004254">
    <property type="entry name" value="AdipoR/HlyIII-related"/>
</dbReference>
<dbReference type="Pfam" id="PF03006">
    <property type="entry name" value="HlyIII"/>
    <property type="match status" value="1"/>
</dbReference>
<keyword evidence="5 7" id="KW-0472">Membrane</keyword>
<comment type="subcellular location">
    <subcellularLocation>
        <location evidence="1">Membrane</location>
        <topology evidence="1">Multi-pass membrane protein</topology>
    </subcellularLocation>
</comment>
<dbReference type="AlphaFoldDB" id="A0A0L8GZQ8"/>
<evidence type="ECO:0000256" key="7">
    <source>
        <dbReference type="SAM" id="Phobius"/>
    </source>
</evidence>
<gene>
    <name evidence="8" type="ORF">OCBIM_22025437mg</name>
</gene>
<dbReference type="PANTHER" id="PTHR20855">
    <property type="entry name" value="ADIPOR/PROGESTIN RECEPTOR-RELATED"/>
    <property type="match status" value="1"/>
</dbReference>
<feature type="transmembrane region" description="Helical" evidence="7">
    <location>
        <begin position="246"/>
        <end position="269"/>
    </location>
</feature>
<dbReference type="GO" id="GO:0016020">
    <property type="term" value="C:membrane"/>
    <property type="evidence" value="ECO:0007669"/>
    <property type="project" value="UniProtKB-SubCell"/>
</dbReference>
<dbReference type="GO" id="GO:0038023">
    <property type="term" value="F:signaling receptor activity"/>
    <property type="evidence" value="ECO:0007669"/>
    <property type="project" value="TreeGrafter"/>
</dbReference>
<protein>
    <recommendedName>
        <fullName evidence="9">Progestin and adipoQ receptor family member III</fullName>
    </recommendedName>
</protein>
<feature type="binding site" evidence="6">
    <location>
        <position position="171"/>
    </location>
    <ligand>
        <name>Zn(2+)</name>
        <dbReference type="ChEBI" id="CHEBI:29105"/>
    </ligand>
</feature>
<reference evidence="8" key="1">
    <citation type="submission" date="2015-07" db="EMBL/GenBank/DDBJ databases">
        <title>MeaNS - Measles Nucleotide Surveillance Program.</title>
        <authorList>
            <person name="Tran T."/>
            <person name="Druce J."/>
        </authorList>
    </citation>
    <scope>NUCLEOTIDE SEQUENCE</scope>
    <source>
        <strain evidence="8">UCB-OBI-ISO-001</strain>
        <tissue evidence="8">Gonad</tissue>
    </source>
</reference>
<dbReference type="KEGG" id="obi:106873786"/>
<evidence type="ECO:0000256" key="5">
    <source>
        <dbReference type="ARBA" id="ARBA00023136"/>
    </source>
</evidence>
<dbReference type="STRING" id="37653.A0A0L8GZQ8"/>
<keyword evidence="4 7" id="KW-1133">Transmembrane helix</keyword>
<comment type="similarity">
    <text evidence="2">Belongs to the ADIPOR family.</text>
</comment>
<feature type="transmembrane region" description="Helical" evidence="7">
    <location>
        <begin position="217"/>
        <end position="234"/>
    </location>
</feature>
<feature type="transmembrane region" description="Helical" evidence="7">
    <location>
        <begin position="185"/>
        <end position="205"/>
    </location>
</feature>
<name>A0A0L8GZQ8_OCTBM</name>
<evidence type="ECO:0000256" key="1">
    <source>
        <dbReference type="ARBA" id="ARBA00004141"/>
    </source>
</evidence>
<sequence length="356" mass="40755">MATQFADDGGSAKSSFVILDLEVDADSLLSSSPSSLSPCLLCCCGRHMMMVDRKKTNNKEENNCKSISKNEEISLYRDHEIPDFLRINRYIVRGYRSLLPVHLCLKSLFIWSNETINIWSHLLGCLIFAVLLMYDNVYAIPKISGSFMDHIICSISLICFQICMISSASYHVFYCHSPKANIRWLAIDLSGIIFGLMGCYIPGVHYSFYCLVEWERIYMIIIVILSVIILSIQLKPKRLNNSLTFTLSRVLMYSCLAIYGIIPAAHWIYLNGGWENKVVQVFVPKIVVMYLIGVGAVFFYLSQVPERLAPGIFDIVGASHQIWHIFIFSSLVWWRKSYMELLDYRLQYPCVHKAST</sequence>
<dbReference type="EMBL" id="KQ419801">
    <property type="protein sequence ID" value="KOF82319.1"/>
    <property type="molecule type" value="Genomic_DNA"/>
</dbReference>
<keyword evidence="6" id="KW-0479">Metal-binding</keyword>
<feature type="binding site" evidence="6">
    <location>
        <position position="320"/>
    </location>
    <ligand>
        <name>Zn(2+)</name>
        <dbReference type="ChEBI" id="CHEBI:29105"/>
    </ligand>
</feature>
<dbReference type="GO" id="GO:0046872">
    <property type="term" value="F:metal ion binding"/>
    <property type="evidence" value="ECO:0007669"/>
    <property type="project" value="UniProtKB-KW"/>
</dbReference>
<dbReference type="PANTHER" id="PTHR20855:SF15">
    <property type="entry name" value="PROGESTIN AND ADIPOQ RECEPTOR FAMILY MEMBER 3"/>
    <property type="match status" value="1"/>
</dbReference>
<feature type="transmembrane region" description="Helical" evidence="7">
    <location>
        <begin position="116"/>
        <end position="134"/>
    </location>
</feature>
<evidence type="ECO:0000313" key="8">
    <source>
        <dbReference type="EMBL" id="KOF82319.1"/>
    </source>
</evidence>
<accession>A0A0L8GZQ8</accession>
<evidence type="ECO:0000256" key="2">
    <source>
        <dbReference type="ARBA" id="ARBA00007018"/>
    </source>
</evidence>
<keyword evidence="3 7" id="KW-0812">Transmembrane</keyword>
<feature type="transmembrane region" description="Helical" evidence="7">
    <location>
        <begin position="313"/>
        <end position="334"/>
    </location>
</feature>
<organism evidence="8">
    <name type="scientific">Octopus bimaculoides</name>
    <name type="common">California two-spotted octopus</name>
    <dbReference type="NCBI Taxonomy" id="37653"/>
    <lineage>
        <taxon>Eukaryota</taxon>
        <taxon>Metazoa</taxon>
        <taxon>Spiralia</taxon>
        <taxon>Lophotrochozoa</taxon>
        <taxon>Mollusca</taxon>
        <taxon>Cephalopoda</taxon>
        <taxon>Coleoidea</taxon>
        <taxon>Octopodiformes</taxon>
        <taxon>Octopoda</taxon>
        <taxon>Incirrata</taxon>
        <taxon>Octopodidae</taxon>
        <taxon>Octopus</taxon>
    </lineage>
</organism>
<feature type="transmembrane region" description="Helical" evidence="7">
    <location>
        <begin position="281"/>
        <end position="301"/>
    </location>
</feature>
<evidence type="ECO:0000256" key="4">
    <source>
        <dbReference type="ARBA" id="ARBA00022989"/>
    </source>
</evidence>
<proteinExistence type="inferred from homology"/>
<keyword evidence="6" id="KW-0862">Zinc</keyword>
<dbReference type="OMA" id="HSQPCPD"/>
<feature type="binding site" evidence="6">
    <location>
        <position position="324"/>
    </location>
    <ligand>
        <name>Zn(2+)</name>
        <dbReference type="ChEBI" id="CHEBI:29105"/>
    </ligand>
</feature>
<dbReference type="OrthoDB" id="529367at2759"/>
<evidence type="ECO:0000256" key="6">
    <source>
        <dbReference type="PIRSR" id="PIRSR604254-1"/>
    </source>
</evidence>
<evidence type="ECO:0000256" key="3">
    <source>
        <dbReference type="ARBA" id="ARBA00022692"/>
    </source>
</evidence>
<evidence type="ECO:0008006" key="9">
    <source>
        <dbReference type="Google" id="ProtNLM"/>
    </source>
</evidence>
<feature type="transmembrane region" description="Helical" evidence="7">
    <location>
        <begin position="154"/>
        <end position="173"/>
    </location>
</feature>